<gene>
    <name evidence="4" type="primary">LOC108673431</name>
</gene>
<protein>
    <submittedName>
        <fullName evidence="4">Uncharacterized protein LOC108673431</fullName>
    </submittedName>
</protein>
<dbReference type="KEGG" id="hazt:108673431"/>
<reference evidence="4" key="1">
    <citation type="submission" date="2025-08" db="UniProtKB">
        <authorList>
            <consortium name="RefSeq"/>
        </authorList>
    </citation>
    <scope>IDENTIFICATION</scope>
    <source>
        <tissue evidence="4">Whole organism</tissue>
    </source>
</reference>
<evidence type="ECO:0000256" key="1">
    <source>
        <dbReference type="SAM" id="MobiDB-lite"/>
    </source>
</evidence>
<sequence>MKLLRIVLAVSVISAVRAGPVPSADANIVATISDSAAHKSEAFLVRPRRWILSWLLSHSAAMDHAQKRANESAFASDAQISNDISVTDDSEDSVEAHKLPGTVAVDLSGDTRVNYQEGRGRMGALASESDAEIFDWNLLQEDRNRNAGEENPHYYQSNAGRDRSPSALSRPTAYGQPSSLYGQRPARPASGILESSQASGLNRFNRFPITFEQSQAYANSDRRSSSIIRPIRA</sequence>
<evidence type="ECO:0000313" key="3">
    <source>
        <dbReference type="Proteomes" id="UP000694843"/>
    </source>
</evidence>
<keyword evidence="3" id="KW-1185">Reference proteome</keyword>
<feature type="signal peptide" evidence="2">
    <location>
        <begin position="1"/>
        <end position="18"/>
    </location>
</feature>
<name>A0A8B7NSR1_HYAAZ</name>
<keyword evidence="2" id="KW-0732">Signal</keyword>
<dbReference type="Proteomes" id="UP000694843">
    <property type="component" value="Unplaced"/>
</dbReference>
<feature type="chain" id="PRO_5034093489" evidence="2">
    <location>
        <begin position="19"/>
        <end position="233"/>
    </location>
</feature>
<organism evidence="3 4">
    <name type="scientific">Hyalella azteca</name>
    <name type="common">Amphipod</name>
    <dbReference type="NCBI Taxonomy" id="294128"/>
    <lineage>
        <taxon>Eukaryota</taxon>
        <taxon>Metazoa</taxon>
        <taxon>Ecdysozoa</taxon>
        <taxon>Arthropoda</taxon>
        <taxon>Crustacea</taxon>
        <taxon>Multicrustacea</taxon>
        <taxon>Malacostraca</taxon>
        <taxon>Eumalacostraca</taxon>
        <taxon>Peracarida</taxon>
        <taxon>Amphipoda</taxon>
        <taxon>Senticaudata</taxon>
        <taxon>Talitrida</taxon>
        <taxon>Talitroidea</taxon>
        <taxon>Hyalellidae</taxon>
        <taxon>Hyalella</taxon>
    </lineage>
</organism>
<dbReference type="OrthoDB" id="10444937at2759"/>
<proteinExistence type="predicted"/>
<feature type="region of interest" description="Disordered" evidence="1">
    <location>
        <begin position="147"/>
        <end position="194"/>
    </location>
</feature>
<dbReference type="AlphaFoldDB" id="A0A8B7NSR1"/>
<evidence type="ECO:0000256" key="2">
    <source>
        <dbReference type="SAM" id="SignalP"/>
    </source>
</evidence>
<evidence type="ECO:0000313" key="4">
    <source>
        <dbReference type="RefSeq" id="XP_018016748.1"/>
    </source>
</evidence>
<accession>A0A8B7NSR1</accession>
<feature type="region of interest" description="Disordered" evidence="1">
    <location>
        <begin position="212"/>
        <end position="233"/>
    </location>
</feature>
<dbReference type="GeneID" id="108673431"/>
<dbReference type="RefSeq" id="XP_018016748.1">
    <property type="nucleotide sequence ID" value="XM_018161259.2"/>
</dbReference>